<reference evidence="7" key="2">
    <citation type="journal article" date="2021" name="PeerJ">
        <title>Extensive microbial diversity within the chicken gut microbiome revealed by metagenomics and culture.</title>
        <authorList>
            <person name="Gilroy R."/>
            <person name="Ravi A."/>
            <person name="Getino M."/>
            <person name="Pursley I."/>
            <person name="Horton D.L."/>
            <person name="Alikhan N.F."/>
            <person name="Baker D."/>
            <person name="Gharbi K."/>
            <person name="Hall N."/>
            <person name="Watson M."/>
            <person name="Adriaenssens E.M."/>
            <person name="Foster-Nyarko E."/>
            <person name="Jarju S."/>
            <person name="Secka A."/>
            <person name="Antonio M."/>
            <person name="Oren A."/>
            <person name="Chaudhuri R.R."/>
            <person name="La Ragione R."/>
            <person name="Hildebrand F."/>
            <person name="Pallen M.J."/>
        </authorList>
    </citation>
    <scope>NUCLEOTIDE SEQUENCE</scope>
    <source>
        <strain evidence="7">ChiSxjej1B13-7041</strain>
    </source>
</reference>
<comment type="subcellular location">
    <subcellularLocation>
        <location evidence="1">Cell membrane</location>
        <topology evidence="1">Multi-pass membrane protein</topology>
    </subcellularLocation>
</comment>
<feature type="transmembrane region" description="Helical" evidence="6">
    <location>
        <begin position="90"/>
        <end position="108"/>
    </location>
</feature>
<feature type="transmembrane region" description="Helical" evidence="6">
    <location>
        <begin position="48"/>
        <end position="69"/>
    </location>
</feature>
<dbReference type="AlphaFoldDB" id="A0A9D1EJ50"/>
<dbReference type="InterPro" id="IPR024923">
    <property type="entry name" value="PG_synth_SpoVB"/>
</dbReference>
<reference evidence="7" key="1">
    <citation type="submission" date="2020-10" db="EMBL/GenBank/DDBJ databases">
        <authorList>
            <person name="Gilroy R."/>
        </authorList>
    </citation>
    <scope>NUCLEOTIDE SEQUENCE</scope>
    <source>
        <strain evidence="7">ChiSxjej1B13-7041</strain>
    </source>
</reference>
<comment type="caution">
    <text evidence="7">The sequence shown here is derived from an EMBL/GenBank/DDBJ whole genome shotgun (WGS) entry which is preliminary data.</text>
</comment>
<dbReference type="EMBL" id="DVHU01000055">
    <property type="protein sequence ID" value="HIR92930.1"/>
    <property type="molecule type" value="Genomic_DNA"/>
</dbReference>
<feature type="transmembrane region" description="Helical" evidence="6">
    <location>
        <begin position="160"/>
        <end position="179"/>
    </location>
</feature>
<evidence type="ECO:0000256" key="4">
    <source>
        <dbReference type="ARBA" id="ARBA00022989"/>
    </source>
</evidence>
<dbReference type="PANTHER" id="PTHR30250:SF21">
    <property type="entry name" value="LIPID II FLIPPASE MURJ"/>
    <property type="match status" value="1"/>
</dbReference>
<dbReference type="PANTHER" id="PTHR30250">
    <property type="entry name" value="PST FAMILY PREDICTED COLANIC ACID TRANSPORTER"/>
    <property type="match status" value="1"/>
</dbReference>
<dbReference type="Pfam" id="PF01943">
    <property type="entry name" value="Polysacc_synt"/>
    <property type="match status" value="1"/>
</dbReference>
<evidence type="ECO:0000313" key="7">
    <source>
        <dbReference type="EMBL" id="HIR92930.1"/>
    </source>
</evidence>
<feature type="transmembrane region" description="Helical" evidence="6">
    <location>
        <begin position="335"/>
        <end position="359"/>
    </location>
</feature>
<evidence type="ECO:0000256" key="2">
    <source>
        <dbReference type="ARBA" id="ARBA00022475"/>
    </source>
</evidence>
<sequence length="538" mass="58530">MSKKNSFVKQASFLMIAGLLVRVIGLLYRPLMKANIGELGYAYYGYAYNVYFILLLISGYSIPVAVSKLMSERLAKKQYRNAQKVFQGSLAYVLLVGGLASLAAFVFARQLLPKGGEDAVLALRVLAPTILLAGILGVLRGYFQAHNNMLPTSISQILESLVNAVVAISMGAVFIKLFATDENTHAIYGAAGSTMGPGAGVVIGILFMLLVFTVNRGYIKRTIARDRTGQEETWGDIARVILMMLTPVIFSTCLYNISAYINQTVFAPLMIGKGFDGKEVAKMYSQFNNMYLVLINVPIALANSSSTAMIPAVTGNYALGKFQEAKNQIDQGIRMTMFIAIPAAVGLSVLAFPIMRLLFGANTDMAGWMLVTGGVAVLFYSLSTITNGVLQGIGKQTIPLRNAAISLVADVVILVVLTKFTALGAYSVMIANLAYGIIMCVLNQLALRKHLHYRNEYRKTYLEPLAAAAGMGIVAWMVYYALSIVVKSNILCLIPAIGLAVITYLLLYVKVSHISPQELQRFPMGTRLVAVLRKIRMI</sequence>
<evidence type="ECO:0000313" key="8">
    <source>
        <dbReference type="Proteomes" id="UP000886841"/>
    </source>
</evidence>
<dbReference type="CDD" id="cd13124">
    <property type="entry name" value="MATE_SpoVB_like"/>
    <property type="match status" value="1"/>
</dbReference>
<evidence type="ECO:0000256" key="5">
    <source>
        <dbReference type="ARBA" id="ARBA00023136"/>
    </source>
</evidence>
<keyword evidence="5 6" id="KW-0472">Membrane</keyword>
<keyword evidence="4 6" id="KW-1133">Transmembrane helix</keyword>
<feature type="transmembrane region" description="Helical" evidence="6">
    <location>
        <begin position="240"/>
        <end position="261"/>
    </location>
</feature>
<dbReference type="InterPro" id="IPR002797">
    <property type="entry name" value="Polysacc_synth"/>
</dbReference>
<accession>A0A9D1EJ50</accession>
<protein>
    <submittedName>
        <fullName evidence="7">Polysaccharide biosynthesis protein</fullName>
    </submittedName>
</protein>
<gene>
    <name evidence="7" type="ORF">IAB98_05890</name>
</gene>
<keyword evidence="3 6" id="KW-0812">Transmembrane</keyword>
<feature type="transmembrane region" description="Helical" evidence="6">
    <location>
        <begin position="365"/>
        <end position="386"/>
    </location>
</feature>
<keyword evidence="2" id="KW-1003">Cell membrane</keyword>
<proteinExistence type="predicted"/>
<feature type="transmembrane region" description="Helical" evidence="6">
    <location>
        <begin position="12"/>
        <end position="28"/>
    </location>
</feature>
<evidence type="ECO:0000256" key="3">
    <source>
        <dbReference type="ARBA" id="ARBA00022692"/>
    </source>
</evidence>
<evidence type="ECO:0000256" key="1">
    <source>
        <dbReference type="ARBA" id="ARBA00004651"/>
    </source>
</evidence>
<feature type="transmembrane region" description="Helical" evidence="6">
    <location>
        <begin position="462"/>
        <end position="482"/>
    </location>
</feature>
<dbReference type="InterPro" id="IPR050833">
    <property type="entry name" value="Poly_Biosynth_Transport"/>
</dbReference>
<feature type="transmembrane region" description="Helical" evidence="6">
    <location>
        <begin position="120"/>
        <end position="139"/>
    </location>
</feature>
<name>A0A9D1EJ50_9FIRM</name>
<dbReference type="GO" id="GO:0005886">
    <property type="term" value="C:plasma membrane"/>
    <property type="evidence" value="ECO:0007669"/>
    <property type="project" value="UniProtKB-SubCell"/>
</dbReference>
<feature type="transmembrane region" description="Helical" evidence="6">
    <location>
        <begin position="488"/>
        <end position="509"/>
    </location>
</feature>
<evidence type="ECO:0000256" key="6">
    <source>
        <dbReference type="SAM" id="Phobius"/>
    </source>
</evidence>
<dbReference type="PIRSF" id="PIRSF038958">
    <property type="entry name" value="PG_synth_SpoVB"/>
    <property type="match status" value="1"/>
</dbReference>
<feature type="transmembrane region" description="Helical" evidence="6">
    <location>
        <begin position="290"/>
        <end position="314"/>
    </location>
</feature>
<feature type="transmembrane region" description="Helical" evidence="6">
    <location>
        <begin position="199"/>
        <end position="219"/>
    </location>
</feature>
<organism evidence="7 8">
    <name type="scientific">Candidatus Egerieimonas intestinavium</name>
    <dbReference type="NCBI Taxonomy" id="2840777"/>
    <lineage>
        <taxon>Bacteria</taxon>
        <taxon>Bacillati</taxon>
        <taxon>Bacillota</taxon>
        <taxon>Clostridia</taxon>
        <taxon>Lachnospirales</taxon>
        <taxon>Lachnospiraceae</taxon>
        <taxon>Lachnospiraceae incertae sedis</taxon>
        <taxon>Candidatus Egerieimonas</taxon>
    </lineage>
</organism>
<dbReference type="Proteomes" id="UP000886841">
    <property type="component" value="Unassembled WGS sequence"/>
</dbReference>
<feature type="transmembrane region" description="Helical" evidence="6">
    <location>
        <begin position="398"/>
        <end position="417"/>
    </location>
</feature>
<feature type="transmembrane region" description="Helical" evidence="6">
    <location>
        <begin position="423"/>
        <end position="442"/>
    </location>
</feature>